<keyword evidence="2" id="KW-0805">Transcription regulation</keyword>
<feature type="compositionally biased region" description="Acidic residues" evidence="7">
    <location>
        <begin position="184"/>
        <end position="197"/>
    </location>
</feature>
<evidence type="ECO:0000256" key="2">
    <source>
        <dbReference type="ARBA" id="ARBA00023015"/>
    </source>
</evidence>
<dbReference type="SUPFAM" id="SSF46689">
    <property type="entry name" value="Homeodomain-like"/>
    <property type="match status" value="1"/>
</dbReference>
<dbReference type="InterPro" id="IPR009057">
    <property type="entry name" value="Homeodomain-like_sf"/>
</dbReference>
<dbReference type="RefSeq" id="XP_022245660.1">
    <property type="nucleotide sequence ID" value="XM_022389952.1"/>
</dbReference>
<dbReference type="Proteomes" id="UP000694941">
    <property type="component" value="Unplaced"/>
</dbReference>
<dbReference type="PROSITE" id="PS51818">
    <property type="entry name" value="HOMEO_PROSPERO"/>
    <property type="match status" value="1"/>
</dbReference>
<organism evidence="9 10">
    <name type="scientific">Limulus polyphemus</name>
    <name type="common">Atlantic horseshoe crab</name>
    <dbReference type="NCBI Taxonomy" id="6850"/>
    <lineage>
        <taxon>Eukaryota</taxon>
        <taxon>Metazoa</taxon>
        <taxon>Ecdysozoa</taxon>
        <taxon>Arthropoda</taxon>
        <taxon>Chelicerata</taxon>
        <taxon>Merostomata</taxon>
        <taxon>Xiphosura</taxon>
        <taxon>Limulidae</taxon>
        <taxon>Limulus</taxon>
    </lineage>
</organism>
<dbReference type="RefSeq" id="XP_022245659.1">
    <property type="nucleotide sequence ID" value="XM_022389951.1"/>
</dbReference>
<keyword evidence="5" id="KW-0804">Transcription</keyword>
<evidence type="ECO:0000313" key="9">
    <source>
        <dbReference type="Proteomes" id="UP000694941"/>
    </source>
</evidence>
<proteinExistence type="predicted"/>
<keyword evidence="4" id="KW-0371">Homeobox</keyword>
<protein>
    <submittedName>
        <fullName evidence="10 11">Homeobox protein prospero-like isoform X1</fullName>
    </submittedName>
</protein>
<dbReference type="Gene3D" id="1.10.10.500">
    <property type="entry name" value="Homeo-prospero domain"/>
    <property type="match status" value="1"/>
</dbReference>
<feature type="domain" description="Prospero" evidence="8">
    <location>
        <begin position="554"/>
        <end position="712"/>
    </location>
</feature>
<dbReference type="Pfam" id="PF05044">
    <property type="entry name" value="HPD"/>
    <property type="match status" value="1"/>
</dbReference>
<feature type="region of interest" description="Disordered" evidence="7">
    <location>
        <begin position="505"/>
        <end position="546"/>
    </location>
</feature>
<evidence type="ECO:0000313" key="10">
    <source>
        <dbReference type="RefSeq" id="XP_013778030.2"/>
    </source>
</evidence>
<keyword evidence="6" id="KW-0539">Nucleus</keyword>
<keyword evidence="9" id="KW-1185">Reference proteome</keyword>
<reference evidence="10 11" key="1">
    <citation type="submission" date="2025-05" db="UniProtKB">
        <authorList>
            <consortium name="RefSeq"/>
        </authorList>
    </citation>
    <scope>IDENTIFICATION</scope>
    <source>
        <tissue evidence="10 11">Muscle</tissue>
    </source>
</reference>
<sequence>MMSLEEDSEMGSLKAKTKRSRHRVDAGEPRNNYAAIPNFSCRQSPTYQNGYSMSSPTLTVGDCDNMVVINASIQHSNDVNTGSAMAVVSNLEIQSKPSKRLESSTSNDSFAVGTATETTELLRGILENGKPELVNGENNTSESKRARVEHIVSGMLQGPSNARQIVNGCKKRKLYQPQQHGNDLDEEEDEDLDEENDSPTKVRRQEEVSLKVQIRKMQQQLAVMQELITGKAEVVPPCGLPEIYRGSSGLKENVNPVQSQELDTRSRQSCIVKSSSQVSLADVDGLVEALKTEIAANIPQIIDSFVSKYKQGHGPHKLVDIEPSKDISLLSHMLDRKSPRTKIVDRGIKINGQTPLTSRSSPYPTDLSPRTYTFYPPVYKSPSFSSTPPSQHSPEGMTHCYLPPPSTSVGYEGTGHAEGNEQTEPMPLVVTPKKKRHKVTDTRLIPRLGYSTSSNGIDQTFSQQPPPLVPVSLPTSVAVLNPSLHHSQLLYEQARFTQYLTDSQSDDSSFRTSTAVHPSLEESGSSPDVSRQQDNGMGSECSDNQSLDSGLAITSTLTPMHLRKAKLMFFFVRYPSSAIIKIYFPDIRFNKNNTAQLVKWFSNFREFFYIQVEKYARQAIGENIKAPEDLKITSNSEIMRILNLHYNRNNHIEVPEHFRQVVEQTLQEFFRAILSGKDQEQSWKKAIYKVIARLDDTVPDYFKSPNFLEQLE</sequence>
<evidence type="ECO:0000313" key="11">
    <source>
        <dbReference type="RefSeq" id="XP_022245659.1"/>
    </source>
</evidence>
<evidence type="ECO:0000256" key="4">
    <source>
        <dbReference type="ARBA" id="ARBA00023155"/>
    </source>
</evidence>
<evidence type="ECO:0000256" key="3">
    <source>
        <dbReference type="ARBA" id="ARBA00023125"/>
    </source>
</evidence>
<dbReference type="RefSeq" id="XP_013778030.2">
    <property type="nucleotide sequence ID" value="XM_013922576.2"/>
</dbReference>
<evidence type="ECO:0000313" key="12">
    <source>
        <dbReference type="RefSeq" id="XP_022245660.1"/>
    </source>
</evidence>
<dbReference type="InterPro" id="IPR037131">
    <property type="entry name" value="Homeo_prospero_dom_sf"/>
</dbReference>
<dbReference type="InterPro" id="IPR039350">
    <property type="entry name" value="Prospero_homeodomain"/>
</dbReference>
<keyword evidence="3" id="KW-0238">DNA-binding</keyword>
<evidence type="ECO:0000259" key="8">
    <source>
        <dbReference type="PROSITE" id="PS51818"/>
    </source>
</evidence>
<feature type="region of interest" description="Disordered" evidence="7">
    <location>
        <begin position="174"/>
        <end position="206"/>
    </location>
</feature>
<dbReference type="InterPro" id="IPR023082">
    <property type="entry name" value="Homeo_prospero_dom"/>
</dbReference>
<gene>
    <name evidence="10 11 12" type="primary">LOC106462631</name>
</gene>
<evidence type="ECO:0000256" key="1">
    <source>
        <dbReference type="ARBA" id="ARBA00004123"/>
    </source>
</evidence>
<name>A0ABM1BAD0_LIMPO</name>
<evidence type="ECO:0000256" key="5">
    <source>
        <dbReference type="ARBA" id="ARBA00023163"/>
    </source>
</evidence>
<evidence type="ECO:0000256" key="6">
    <source>
        <dbReference type="ARBA" id="ARBA00023242"/>
    </source>
</evidence>
<dbReference type="GeneID" id="106462631"/>
<accession>A0ABM1BAD0</accession>
<comment type="subcellular location">
    <subcellularLocation>
        <location evidence="1">Nucleus</location>
    </subcellularLocation>
</comment>
<dbReference type="PANTHER" id="PTHR12198:SF0">
    <property type="entry name" value="HOMEOBOX PROTEIN PROSPERO"/>
    <property type="match status" value="1"/>
</dbReference>
<evidence type="ECO:0000256" key="7">
    <source>
        <dbReference type="SAM" id="MobiDB-lite"/>
    </source>
</evidence>
<feature type="region of interest" description="Disordered" evidence="7">
    <location>
        <begin position="1"/>
        <end position="31"/>
    </location>
</feature>
<dbReference type="PANTHER" id="PTHR12198">
    <property type="entry name" value="HOMEOBOX PROTEIN PROSPERO/PROX-1/CEH-26"/>
    <property type="match status" value="1"/>
</dbReference>